<evidence type="ECO:0000256" key="1">
    <source>
        <dbReference type="SAM" id="Phobius"/>
    </source>
</evidence>
<evidence type="ECO:0000313" key="3">
    <source>
        <dbReference type="Proteomes" id="UP000799771"/>
    </source>
</evidence>
<dbReference type="Proteomes" id="UP000799771">
    <property type="component" value="Unassembled WGS sequence"/>
</dbReference>
<dbReference type="RefSeq" id="XP_033522864.1">
    <property type="nucleotide sequence ID" value="XM_033670426.1"/>
</dbReference>
<proteinExistence type="predicted"/>
<accession>A0A6A6ABE1</accession>
<gene>
    <name evidence="2" type="ORF">P153DRAFT_38541</name>
</gene>
<evidence type="ECO:0000313" key="2">
    <source>
        <dbReference type="EMBL" id="KAF2128475.1"/>
    </source>
</evidence>
<reference evidence="2" key="1">
    <citation type="journal article" date="2020" name="Stud. Mycol.">
        <title>101 Dothideomycetes genomes: a test case for predicting lifestyles and emergence of pathogens.</title>
        <authorList>
            <person name="Haridas S."/>
            <person name="Albert R."/>
            <person name="Binder M."/>
            <person name="Bloem J."/>
            <person name="Labutti K."/>
            <person name="Salamov A."/>
            <person name="Andreopoulos B."/>
            <person name="Baker S."/>
            <person name="Barry K."/>
            <person name="Bills G."/>
            <person name="Bluhm B."/>
            <person name="Cannon C."/>
            <person name="Castanera R."/>
            <person name="Culley D."/>
            <person name="Daum C."/>
            <person name="Ezra D."/>
            <person name="Gonzalez J."/>
            <person name="Henrissat B."/>
            <person name="Kuo A."/>
            <person name="Liang C."/>
            <person name="Lipzen A."/>
            <person name="Lutzoni F."/>
            <person name="Magnuson J."/>
            <person name="Mondo S."/>
            <person name="Nolan M."/>
            <person name="Ohm R."/>
            <person name="Pangilinan J."/>
            <person name="Park H.-J."/>
            <person name="Ramirez L."/>
            <person name="Alfaro M."/>
            <person name="Sun H."/>
            <person name="Tritt A."/>
            <person name="Yoshinaga Y."/>
            <person name="Zwiers L.-H."/>
            <person name="Turgeon B."/>
            <person name="Goodwin S."/>
            <person name="Spatafora J."/>
            <person name="Crous P."/>
            <person name="Grigoriev I."/>
        </authorList>
    </citation>
    <scope>NUCLEOTIDE SEQUENCE</scope>
    <source>
        <strain evidence="2">CBS 119687</strain>
    </source>
</reference>
<dbReference type="EMBL" id="ML977508">
    <property type="protein sequence ID" value="KAF2128475.1"/>
    <property type="molecule type" value="Genomic_DNA"/>
</dbReference>
<protein>
    <submittedName>
        <fullName evidence="2">Uncharacterized protein</fullName>
    </submittedName>
</protein>
<keyword evidence="1" id="KW-0472">Membrane</keyword>
<dbReference type="AlphaFoldDB" id="A0A6A6ABE1"/>
<keyword evidence="3" id="KW-1185">Reference proteome</keyword>
<feature type="transmembrane region" description="Helical" evidence="1">
    <location>
        <begin position="54"/>
        <end position="81"/>
    </location>
</feature>
<name>A0A6A6ABE1_9PLEO</name>
<organism evidence="2 3">
    <name type="scientific">Dothidotthia symphoricarpi CBS 119687</name>
    <dbReference type="NCBI Taxonomy" id="1392245"/>
    <lineage>
        <taxon>Eukaryota</taxon>
        <taxon>Fungi</taxon>
        <taxon>Dikarya</taxon>
        <taxon>Ascomycota</taxon>
        <taxon>Pezizomycotina</taxon>
        <taxon>Dothideomycetes</taxon>
        <taxon>Pleosporomycetidae</taxon>
        <taxon>Pleosporales</taxon>
        <taxon>Dothidotthiaceae</taxon>
        <taxon>Dothidotthia</taxon>
    </lineage>
</organism>
<keyword evidence="1" id="KW-0812">Transmembrane</keyword>
<keyword evidence="1" id="KW-1133">Transmembrane helix</keyword>
<sequence>MEELACTQKQARIGATWRSTHRDQLAIACNSTGPAILMVWLHRRCLHGSAAVDVVAWAVAVVVVDGVFVIVVALFGGVHVFTLQHSQTHQRINVSTPASTALSSGAPLSHTQPVHRCTPFAAR</sequence>
<dbReference type="GeneID" id="54410858"/>